<evidence type="ECO:0000313" key="1">
    <source>
        <dbReference type="EMBL" id="RDU36937.1"/>
    </source>
</evidence>
<reference evidence="1 2" key="1">
    <citation type="submission" date="2018-07" db="EMBL/GenBank/DDBJ databases">
        <title>Bacillus sp. YLB-04 draft genome sequence.</title>
        <authorList>
            <person name="Yu L."/>
            <person name="Tang X."/>
        </authorList>
    </citation>
    <scope>NUCLEOTIDE SEQUENCE [LARGE SCALE GENOMIC DNA]</scope>
    <source>
        <strain evidence="1 2">YLB-04</strain>
    </source>
</reference>
<organism evidence="1 2">
    <name type="scientific">Neobacillus piezotolerans</name>
    <dbReference type="NCBI Taxonomy" id="2259171"/>
    <lineage>
        <taxon>Bacteria</taxon>
        <taxon>Bacillati</taxon>
        <taxon>Bacillota</taxon>
        <taxon>Bacilli</taxon>
        <taxon>Bacillales</taxon>
        <taxon>Bacillaceae</taxon>
        <taxon>Neobacillus</taxon>
    </lineage>
</organism>
<dbReference type="Proteomes" id="UP000257144">
    <property type="component" value="Unassembled WGS sequence"/>
</dbReference>
<keyword evidence="2" id="KW-1185">Reference proteome</keyword>
<gene>
    <name evidence="1" type="ORF">DRW41_09560</name>
</gene>
<protein>
    <submittedName>
        <fullName evidence="1">Uncharacterized protein</fullName>
    </submittedName>
</protein>
<accession>A0A3D8GRI5</accession>
<name>A0A3D8GRI5_9BACI</name>
<evidence type="ECO:0000313" key="2">
    <source>
        <dbReference type="Proteomes" id="UP000257144"/>
    </source>
</evidence>
<proteinExistence type="predicted"/>
<dbReference type="AlphaFoldDB" id="A0A3D8GRI5"/>
<dbReference type="EMBL" id="QNQT01000003">
    <property type="protein sequence ID" value="RDU36937.1"/>
    <property type="molecule type" value="Genomic_DNA"/>
</dbReference>
<sequence length="59" mass="6753">METEQDLIHKCLLLPCERHFFRLSSSPARKKIYQGGDKFTPPAHMHKVIGTGGKEWADD</sequence>
<comment type="caution">
    <text evidence="1">The sequence shown here is derived from an EMBL/GenBank/DDBJ whole genome shotgun (WGS) entry which is preliminary data.</text>
</comment>